<comment type="subcellular location">
    <subcellularLocation>
        <location evidence="4">Secreted</location>
        <location evidence="4">Extracellular space</location>
        <location evidence="4">Apoplast</location>
    </subcellularLocation>
</comment>
<evidence type="ECO:0000313" key="5">
    <source>
        <dbReference type="EMBL" id="KAJ6705486.1"/>
    </source>
</evidence>
<keyword evidence="6" id="KW-1185">Reference proteome</keyword>
<evidence type="ECO:0000256" key="4">
    <source>
        <dbReference type="RuleBase" id="RU363099"/>
    </source>
</evidence>
<dbReference type="OrthoDB" id="674745at2759"/>
<protein>
    <recommendedName>
        <fullName evidence="4">Dirigent protein</fullName>
    </recommendedName>
</protein>
<keyword evidence="4" id="KW-0052">Apoplast</keyword>
<name>A0A9Q0QFR1_SALPP</name>
<evidence type="ECO:0000256" key="3">
    <source>
        <dbReference type="ARBA" id="ARBA00022525"/>
    </source>
</evidence>
<sequence>MIKTSDRKRSSVWRMDLLIGLQESHHDKKTYSTWLAEQQLGKSSHDGGEESTAISPPQSSSAIILTQCSTIMAATELVSALLLFLLICSSDISSGEKTRRPQPCKRLVLYFHDILYNGKNAQNATSAIVASPAWGDKTTLAVPNRFGDVVVFDDPVTLDNNFRSAPVGRAQGFYLYDKKEILTAWFGFSFVFNSTRLKGAINFAGADDIMKNTRDLSVVGGTGDFFMTRGIATLMTDAFEDDRYFRLRVDVKLYECY</sequence>
<dbReference type="Pfam" id="PF03018">
    <property type="entry name" value="Dirigent"/>
    <property type="match status" value="1"/>
</dbReference>
<keyword evidence="3 4" id="KW-0964">Secreted</keyword>
<gene>
    <name evidence="5" type="ORF">OIU79_010223</name>
</gene>
<dbReference type="PANTHER" id="PTHR46442">
    <property type="entry name" value="DIRIGENT PROTEIN"/>
    <property type="match status" value="1"/>
</dbReference>
<dbReference type="InterPro" id="IPR004265">
    <property type="entry name" value="Dirigent"/>
</dbReference>
<accession>A0A9Q0QFR1</accession>
<dbReference type="EMBL" id="JAPFFK010000016">
    <property type="protein sequence ID" value="KAJ6705486.1"/>
    <property type="molecule type" value="Genomic_DNA"/>
</dbReference>
<reference evidence="5" key="1">
    <citation type="submission" date="2022-11" db="EMBL/GenBank/DDBJ databases">
        <authorList>
            <person name="Hyden B.L."/>
            <person name="Feng K."/>
            <person name="Yates T."/>
            <person name="Jawdy S."/>
            <person name="Smart L.B."/>
            <person name="Muchero W."/>
        </authorList>
    </citation>
    <scope>NUCLEOTIDE SEQUENCE</scope>
    <source>
        <tissue evidence="5">Shoot tip</tissue>
    </source>
</reference>
<evidence type="ECO:0000256" key="2">
    <source>
        <dbReference type="ARBA" id="ARBA00011738"/>
    </source>
</evidence>
<evidence type="ECO:0000256" key="1">
    <source>
        <dbReference type="ARBA" id="ARBA00010746"/>
    </source>
</evidence>
<dbReference type="GO" id="GO:0009699">
    <property type="term" value="P:phenylpropanoid biosynthetic process"/>
    <property type="evidence" value="ECO:0007669"/>
    <property type="project" value="UniProtKB-ARBA"/>
</dbReference>
<dbReference type="GO" id="GO:0048046">
    <property type="term" value="C:apoplast"/>
    <property type="evidence" value="ECO:0007669"/>
    <property type="project" value="UniProtKB-SubCell"/>
</dbReference>
<dbReference type="Proteomes" id="UP001151532">
    <property type="component" value="Chromosome 3"/>
</dbReference>
<dbReference type="AlphaFoldDB" id="A0A9Q0QFR1"/>
<evidence type="ECO:0000313" key="6">
    <source>
        <dbReference type="Proteomes" id="UP001151532"/>
    </source>
</evidence>
<dbReference type="Gene3D" id="2.40.480.10">
    <property type="entry name" value="Allene oxide cyclase-like"/>
    <property type="match status" value="1"/>
</dbReference>
<proteinExistence type="inferred from homology"/>
<organism evidence="5 6">
    <name type="scientific">Salix purpurea</name>
    <name type="common">Purple osier willow</name>
    <dbReference type="NCBI Taxonomy" id="77065"/>
    <lineage>
        <taxon>Eukaryota</taxon>
        <taxon>Viridiplantae</taxon>
        <taxon>Streptophyta</taxon>
        <taxon>Embryophyta</taxon>
        <taxon>Tracheophyta</taxon>
        <taxon>Spermatophyta</taxon>
        <taxon>Magnoliopsida</taxon>
        <taxon>eudicotyledons</taxon>
        <taxon>Gunneridae</taxon>
        <taxon>Pentapetalae</taxon>
        <taxon>rosids</taxon>
        <taxon>fabids</taxon>
        <taxon>Malpighiales</taxon>
        <taxon>Salicaceae</taxon>
        <taxon>Saliceae</taxon>
        <taxon>Salix</taxon>
    </lineage>
</organism>
<dbReference type="InterPro" id="IPR044859">
    <property type="entry name" value="Allene_oxi_cyc_Dirigent"/>
</dbReference>
<comment type="subunit">
    <text evidence="2 4">Homodimer.</text>
</comment>
<comment type="function">
    <text evidence="4">Dirigent proteins impart stereoselectivity on the phenoxy radical-coupling reaction, yielding optically active lignans from two molecules of coniferyl alcohol in the biosynthesis of lignans, flavonolignans, and alkaloids and thus plays a central role in plant secondary metabolism.</text>
</comment>
<comment type="caution">
    <text evidence="5">The sequence shown here is derived from an EMBL/GenBank/DDBJ whole genome shotgun (WGS) entry which is preliminary data.</text>
</comment>
<reference evidence="5" key="2">
    <citation type="journal article" date="2023" name="Int. J. Mol. Sci.">
        <title>De Novo Assembly and Annotation of 11 Diverse Shrub Willow (Salix) Genomes Reveals Novel Gene Organization in Sex-Linked Regions.</title>
        <authorList>
            <person name="Hyden B."/>
            <person name="Feng K."/>
            <person name="Yates T.B."/>
            <person name="Jawdy S."/>
            <person name="Cereghino C."/>
            <person name="Smart L.B."/>
            <person name="Muchero W."/>
        </authorList>
    </citation>
    <scope>NUCLEOTIDE SEQUENCE</scope>
    <source>
        <tissue evidence="5">Shoot tip</tissue>
    </source>
</reference>
<comment type="similarity">
    <text evidence="1 4">Belongs to the plant dirigent protein family.</text>
</comment>
<dbReference type="PANTHER" id="PTHR46442:SF4">
    <property type="entry name" value="DIRIGENT PROTEIN"/>
    <property type="match status" value="1"/>
</dbReference>